<dbReference type="AlphaFoldDB" id="A0A0E9U3S6"/>
<accession>A0A0E9U3S6</accession>
<reference evidence="1" key="1">
    <citation type="submission" date="2014-11" db="EMBL/GenBank/DDBJ databases">
        <authorList>
            <person name="Amaro Gonzalez C."/>
        </authorList>
    </citation>
    <scope>NUCLEOTIDE SEQUENCE</scope>
</reference>
<sequence>MFVLMKRLLTPVQQSFTLIGSQCVQADSSMTTQSQDASTLTVRDIVVES</sequence>
<name>A0A0E9U3S6_ANGAN</name>
<reference evidence="1" key="2">
    <citation type="journal article" date="2015" name="Fish Shellfish Immunol.">
        <title>Early steps in the European eel (Anguilla anguilla)-Vibrio vulnificus interaction in the gills: Role of the RtxA13 toxin.</title>
        <authorList>
            <person name="Callol A."/>
            <person name="Pajuelo D."/>
            <person name="Ebbesson L."/>
            <person name="Teles M."/>
            <person name="MacKenzie S."/>
            <person name="Amaro C."/>
        </authorList>
    </citation>
    <scope>NUCLEOTIDE SEQUENCE</scope>
</reference>
<protein>
    <submittedName>
        <fullName evidence="1">Uncharacterized protein</fullName>
    </submittedName>
</protein>
<organism evidence="1">
    <name type="scientific">Anguilla anguilla</name>
    <name type="common">European freshwater eel</name>
    <name type="synonym">Muraena anguilla</name>
    <dbReference type="NCBI Taxonomy" id="7936"/>
    <lineage>
        <taxon>Eukaryota</taxon>
        <taxon>Metazoa</taxon>
        <taxon>Chordata</taxon>
        <taxon>Craniata</taxon>
        <taxon>Vertebrata</taxon>
        <taxon>Euteleostomi</taxon>
        <taxon>Actinopterygii</taxon>
        <taxon>Neopterygii</taxon>
        <taxon>Teleostei</taxon>
        <taxon>Anguilliformes</taxon>
        <taxon>Anguillidae</taxon>
        <taxon>Anguilla</taxon>
    </lineage>
</organism>
<dbReference type="EMBL" id="GBXM01048185">
    <property type="protein sequence ID" value="JAH60392.1"/>
    <property type="molecule type" value="Transcribed_RNA"/>
</dbReference>
<proteinExistence type="predicted"/>
<evidence type="ECO:0000313" key="1">
    <source>
        <dbReference type="EMBL" id="JAH60392.1"/>
    </source>
</evidence>